<keyword evidence="1" id="KW-0732">Signal</keyword>
<accession>A0ABY3X643</accession>
<evidence type="ECO:0008006" key="4">
    <source>
        <dbReference type="Google" id="ProtNLM"/>
    </source>
</evidence>
<sequence length="107" mass="11939">MKKVLLLSMILINAFAQAAQDQEKSSLSLEGKVTFFGEVVAETCAPDTYSVQKASLSTQLISAQYQDCYQYNNSQTGHLSNVKVTPLTPQVDTTEQKNYVFFKSEFL</sequence>
<reference evidence="2 3" key="1">
    <citation type="submission" date="2022-03" db="EMBL/GenBank/DDBJ databases">
        <title>Ignatzschineria rhizosphaerae HR5S32.</title>
        <authorList>
            <person name="Sun J.Q."/>
            <person name="Feng J.Y."/>
        </authorList>
    </citation>
    <scope>NUCLEOTIDE SEQUENCE [LARGE SCALE GENOMIC DNA]</scope>
    <source>
        <strain evidence="2 3">HR5S32</strain>
    </source>
</reference>
<gene>
    <name evidence="2" type="ORF">MMG00_13845</name>
</gene>
<organism evidence="2 3">
    <name type="scientific">Ignatzschineria rhizosphaerae</name>
    <dbReference type="NCBI Taxonomy" id="2923279"/>
    <lineage>
        <taxon>Bacteria</taxon>
        <taxon>Pseudomonadati</taxon>
        <taxon>Pseudomonadota</taxon>
        <taxon>Gammaproteobacteria</taxon>
        <taxon>Cardiobacteriales</taxon>
        <taxon>Ignatzschineriaceae</taxon>
        <taxon>Ignatzschineria</taxon>
    </lineage>
</organism>
<keyword evidence="3" id="KW-1185">Reference proteome</keyword>
<dbReference type="RefSeq" id="WP_242149450.1">
    <property type="nucleotide sequence ID" value="NZ_CP093379.1"/>
</dbReference>
<feature type="signal peptide" evidence="1">
    <location>
        <begin position="1"/>
        <end position="18"/>
    </location>
</feature>
<dbReference type="Proteomes" id="UP000829542">
    <property type="component" value="Chromosome"/>
</dbReference>
<name>A0ABY3X643_9GAMM</name>
<evidence type="ECO:0000313" key="2">
    <source>
        <dbReference type="EMBL" id="UNM96255.1"/>
    </source>
</evidence>
<evidence type="ECO:0000256" key="1">
    <source>
        <dbReference type="SAM" id="SignalP"/>
    </source>
</evidence>
<protein>
    <recommendedName>
        <fullName evidence="4">Type 1 fimbrial protein</fullName>
    </recommendedName>
</protein>
<feature type="chain" id="PRO_5045739240" description="Type 1 fimbrial protein" evidence="1">
    <location>
        <begin position="19"/>
        <end position="107"/>
    </location>
</feature>
<dbReference type="EMBL" id="CP093379">
    <property type="protein sequence ID" value="UNM96255.1"/>
    <property type="molecule type" value="Genomic_DNA"/>
</dbReference>
<evidence type="ECO:0000313" key="3">
    <source>
        <dbReference type="Proteomes" id="UP000829542"/>
    </source>
</evidence>
<proteinExistence type="predicted"/>